<dbReference type="InterPro" id="IPR037923">
    <property type="entry name" value="HTH-like"/>
</dbReference>
<evidence type="ECO:0000256" key="3">
    <source>
        <dbReference type="ARBA" id="ARBA00023163"/>
    </source>
</evidence>
<dbReference type="SUPFAM" id="SSF51215">
    <property type="entry name" value="Regulatory protein AraC"/>
    <property type="match status" value="1"/>
</dbReference>
<dbReference type="Gene3D" id="2.60.120.10">
    <property type="entry name" value="Jelly Rolls"/>
    <property type="match status" value="1"/>
</dbReference>
<dbReference type="AlphaFoldDB" id="A0AA96LS41"/>
<sequence>MDKSTKRAAALTRWVFPPESEPSLQESDPTLARIIPELCRIGHQKYTEAFQIPLHRHEHAYEFVYLQNGSVTWEIDGTLFPMSAGQWFYTRPGELHKARYDYMEPSQIWWVIINDPENDPNWFRLNEAEREIIISRFHRLPRIFQGDPRTHERFAHLKTTLNSDSPDHLLFARYQLMDIILRLLQPVTTKKVEPELRETIIRTVQEMTQSPEMRFSVADMAEAVRVSESYYFKLFNEIFGQSPSTYMDRIRIERACTLLKTGISVTETALELGFKTSQHFTRVFKKIIGSSPSEWRKMVSDN</sequence>
<dbReference type="Proteomes" id="UP001304650">
    <property type="component" value="Chromosome"/>
</dbReference>
<dbReference type="PANTHER" id="PTHR43280:SF2">
    <property type="entry name" value="HTH-TYPE TRANSCRIPTIONAL REGULATOR EXSA"/>
    <property type="match status" value="1"/>
</dbReference>
<keyword evidence="1" id="KW-0805">Transcription regulation</keyword>
<keyword evidence="3" id="KW-0804">Transcription</keyword>
<dbReference type="RefSeq" id="WP_314801037.1">
    <property type="nucleotide sequence ID" value="NZ_CP130319.1"/>
</dbReference>
<dbReference type="PROSITE" id="PS00041">
    <property type="entry name" value="HTH_ARAC_FAMILY_1"/>
    <property type="match status" value="1"/>
</dbReference>
<evidence type="ECO:0000313" key="5">
    <source>
        <dbReference type="EMBL" id="WNR44893.1"/>
    </source>
</evidence>
<evidence type="ECO:0000259" key="4">
    <source>
        <dbReference type="PROSITE" id="PS01124"/>
    </source>
</evidence>
<dbReference type="Pfam" id="PF12833">
    <property type="entry name" value="HTH_18"/>
    <property type="match status" value="1"/>
</dbReference>
<organism evidence="5 6">
    <name type="scientific">Paenibacillus roseopurpureus</name>
    <dbReference type="NCBI Taxonomy" id="2918901"/>
    <lineage>
        <taxon>Bacteria</taxon>
        <taxon>Bacillati</taxon>
        <taxon>Bacillota</taxon>
        <taxon>Bacilli</taxon>
        <taxon>Bacillales</taxon>
        <taxon>Paenibacillaceae</taxon>
        <taxon>Paenibacillus</taxon>
    </lineage>
</organism>
<evidence type="ECO:0000256" key="2">
    <source>
        <dbReference type="ARBA" id="ARBA00023125"/>
    </source>
</evidence>
<dbReference type="Pfam" id="PF07883">
    <property type="entry name" value="Cupin_2"/>
    <property type="match status" value="1"/>
</dbReference>
<dbReference type="GO" id="GO:0043565">
    <property type="term" value="F:sequence-specific DNA binding"/>
    <property type="evidence" value="ECO:0007669"/>
    <property type="project" value="InterPro"/>
</dbReference>
<dbReference type="CDD" id="cd02208">
    <property type="entry name" value="cupin_RmlC-like"/>
    <property type="match status" value="1"/>
</dbReference>
<dbReference type="SMART" id="SM00342">
    <property type="entry name" value="HTH_ARAC"/>
    <property type="match status" value="1"/>
</dbReference>
<dbReference type="SUPFAM" id="SSF46689">
    <property type="entry name" value="Homeodomain-like"/>
    <property type="match status" value="1"/>
</dbReference>
<feature type="domain" description="HTH araC/xylS-type" evidence="4">
    <location>
        <begin position="198"/>
        <end position="298"/>
    </location>
</feature>
<dbReference type="InterPro" id="IPR020449">
    <property type="entry name" value="Tscrpt_reg_AraC-type_HTH"/>
</dbReference>
<dbReference type="Gene3D" id="1.10.10.60">
    <property type="entry name" value="Homeodomain-like"/>
    <property type="match status" value="2"/>
</dbReference>
<dbReference type="EMBL" id="CP130319">
    <property type="protein sequence ID" value="WNR44893.1"/>
    <property type="molecule type" value="Genomic_DNA"/>
</dbReference>
<dbReference type="InterPro" id="IPR014710">
    <property type="entry name" value="RmlC-like_jellyroll"/>
</dbReference>
<evidence type="ECO:0000313" key="6">
    <source>
        <dbReference type="Proteomes" id="UP001304650"/>
    </source>
</evidence>
<dbReference type="GO" id="GO:0003700">
    <property type="term" value="F:DNA-binding transcription factor activity"/>
    <property type="evidence" value="ECO:0007669"/>
    <property type="project" value="InterPro"/>
</dbReference>
<dbReference type="KEGG" id="proo:MJB10_01705"/>
<dbReference type="PROSITE" id="PS01124">
    <property type="entry name" value="HTH_ARAC_FAMILY_2"/>
    <property type="match status" value="1"/>
</dbReference>
<dbReference type="InterPro" id="IPR018062">
    <property type="entry name" value="HTH_AraC-typ_CS"/>
</dbReference>
<gene>
    <name evidence="5" type="ORF">MJB10_01705</name>
</gene>
<dbReference type="PANTHER" id="PTHR43280">
    <property type="entry name" value="ARAC-FAMILY TRANSCRIPTIONAL REGULATOR"/>
    <property type="match status" value="1"/>
</dbReference>
<keyword evidence="2" id="KW-0238">DNA-binding</keyword>
<evidence type="ECO:0000256" key="1">
    <source>
        <dbReference type="ARBA" id="ARBA00023015"/>
    </source>
</evidence>
<dbReference type="PRINTS" id="PR00032">
    <property type="entry name" value="HTHARAC"/>
</dbReference>
<dbReference type="InterPro" id="IPR009057">
    <property type="entry name" value="Homeodomain-like_sf"/>
</dbReference>
<keyword evidence="6" id="KW-1185">Reference proteome</keyword>
<dbReference type="InterPro" id="IPR018060">
    <property type="entry name" value="HTH_AraC"/>
</dbReference>
<reference evidence="5" key="1">
    <citation type="submission" date="2022-02" db="EMBL/GenBank/DDBJ databases">
        <title>Paenibacillus sp. MBLB1832 Whole Genome Shotgun Sequencing.</title>
        <authorList>
            <person name="Hwang C.Y."/>
            <person name="Cho E.-S."/>
            <person name="Seo M.-J."/>
        </authorList>
    </citation>
    <scope>NUCLEOTIDE SEQUENCE</scope>
    <source>
        <strain evidence="5">MBLB1832</strain>
    </source>
</reference>
<accession>A0AA96LS41</accession>
<proteinExistence type="predicted"/>
<name>A0AA96LS41_9BACL</name>
<protein>
    <submittedName>
        <fullName evidence="5">AraC family transcriptional regulator</fullName>
    </submittedName>
</protein>
<dbReference type="InterPro" id="IPR013096">
    <property type="entry name" value="Cupin_2"/>
</dbReference>